<dbReference type="KEGG" id="pspc:Strain318_001206"/>
<dbReference type="InterPro" id="IPR043504">
    <property type="entry name" value="Peptidase_S1_PA_chymotrypsin"/>
</dbReference>
<dbReference type="Proteomes" id="UP001229955">
    <property type="component" value="Chromosome"/>
</dbReference>
<dbReference type="EMBL" id="CP130612">
    <property type="protein sequence ID" value="WKW11935.1"/>
    <property type="molecule type" value="Genomic_DNA"/>
</dbReference>
<dbReference type="SUPFAM" id="SSF50494">
    <property type="entry name" value="Trypsin-like serine proteases"/>
    <property type="match status" value="1"/>
</dbReference>
<sequence length="428" mass="45259">MVLALSANGDTLGQGSGFILRADGVIVTNHHVLAGSSRAAVILPNGETYTRVRVLDADSSLDLALLKIPGAGLPFLPPRTTTPRAGERAVVLGSPLGLANTVSEGIVSAARVVEGRELIQITAPISPGSSGGPVLDGTGRVFAVATAYLAEGQQLNFAVPVRYAVGLLEDGPTERSVAEVFAGSPATQSTQSRAATTMRRASQPRTEFGGTYSLTEQIRDSDGAVRMNRVGFLVANREVGLLSMAEGTWDKVVGETFVSGVTRWSSNSAGDLLLAAGGITWDGFQAEGGGFFAEGRFTFEKREFVSVISAEPYRLPLSSEDGLYRATVRTRYRARGREGSDYLEWTGDLAVAFANDSIYVDLALYNASGGSTAFFATGRLIAGERFDLSDSSGSRLTGSVRDGLLTADWTDQRENGAAFVGRLRADRR</sequence>
<evidence type="ECO:0000313" key="3">
    <source>
        <dbReference type="Proteomes" id="UP001229955"/>
    </source>
</evidence>
<dbReference type="PRINTS" id="PR00834">
    <property type="entry name" value="PROTEASES2C"/>
</dbReference>
<gene>
    <name evidence="1" type="ORF">Strain138_001206</name>
    <name evidence="2" type="ORF">Strain318_001206</name>
</gene>
<dbReference type="EMBL" id="CP130613">
    <property type="protein sequence ID" value="WKW14845.1"/>
    <property type="molecule type" value="Genomic_DNA"/>
</dbReference>
<dbReference type="PANTHER" id="PTHR22939">
    <property type="entry name" value="SERINE PROTEASE FAMILY S1C HTRA-RELATED"/>
    <property type="match status" value="1"/>
</dbReference>
<evidence type="ECO:0000313" key="1">
    <source>
        <dbReference type="EMBL" id="WKW11935.1"/>
    </source>
</evidence>
<organism evidence="2 3">
    <name type="scientific">Pseudogemmatithrix spongiicola</name>
    <dbReference type="NCBI Taxonomy" id="3062599"/>
    <lineage>
        <taxon>Bacteria</taxon>
        <taxon>Pseudomonadati</taxon>
        <taxon>Gemmatimonadota</taxon>
        <taxon>Gemmatimonadia</taxon>
        <taxon>Gemmatimonadales</taxon>
        <taxon>Gemmatimonadaceae</taxon>
        <taxon>Pseudogemmatithrix</taxon>
    </lineage>
</organism>
<evidence type="ECO:0000313" key="2">
    <source>
        <dbReference type="EMBL" id="WKW14845.1"/>
    </source>
</evidence>
<reference evidence="2" key="1">
    <citation type="submission" date="2023-07" db="EMBL/GenBank/DDBJ databases">
        <authorList>
            <person name="Haufschild T."/>
            <person name="Kallscheuer N."/>
            <person name="Hammer J."/>
            <person name="Kohn T."/>
            <person name="Kabuu M."/>
            <person name="Jogler M."/>
            <person name="Wohfarth N."/>
            <person name="Heuer A."/>
            <person name="Rohde M."/>
            <person name="van Teeseling M.C.F."/>
            <person name="Jogler C."/>
        </authorList>
    </citation>
    <scope>NUCLEOTIDE SEQUENCE</scope>
    <source>
        <strain evidence="1">Strain 138</strain>
        <strain evidence="2">Strain 318</strain>
    </source>
</reference>
<dbReference type="Pfam" id="PF13365">
    <property type="entry name" value="Trypsin_2"/>
    <property type="match status" value="1"/>
</dbReference>
<keyword evidence="2" id="KW-0378">Hydrolase</keyword>
<dbReference type="PANTHER" id="PTHR22939:SF129">
    <property type="entry name" value="SERINE PROTEASE HTRA2, MITOCHONDRIAL"/>
    <property type="match status" value="1"/>
</dbReference>
<accession>A0AA49JYY9</accession>
<accession>A0AA49JTT4</accession>
<dbReference type="GO" id="GO:0004252">
    <property type="term" value="F:serine-type endopeptidase activity"/>
    <property type="evidence" value="ECO:0007669"/>
    <property type="project" value="InterPro"/>
</dbReference>
<proteinExistence type="predicted"/>
<keyword evidence="2" id="KW-0645">Protease</keyword>
<dbReference type="Gene3D" id="2.40.10.10">
    <property type="entry name" value="Trypsin-like serine proteases"/>
    <property type="match status" value="2"/>
</dbReference>
<dbReference type="GO" id="GO:0006508">
    <property type="term" value="P:proteolysis"/>
    <property type="evidence" value="ECO:0007669"/>
    <property type="project" value="UniProtKB-KW"/>
</dbReference>
<keyword evidence="3" id="KW-1185">Reference proteome</keyword>
<name>A0AA49JYY9_9BACT</name>
<protein>
    <submittedName>
        <fullName evidence="2">S1C family serine protease</fullName>
    </submittedName>
</protein>
<dbReference type="AlphaFoldDB" id="A0AA49JYY9"/>
<dbReference type="InterPro" id="IPR009003">
    <property type="entry name" value="Peptidase_S1_PA"/>
</dbReference>
<dbReference type="RefSeq" id="WP_367887615.1">
    <property type="nucleotide sequence ID" value="NZ_CP130612.1"/>
</dbReference>
<dbReference type="InterPro" id="IPR001940">
    <property type="entry name" value="Peptidase_S1C"/>
</dbReference>